<organism evidence="1 2">
    <name type="scientific">Ornithinibacillus massiliensis</name>
    <dbReference type="NCBI Taxonomy" id="1944633"/>
    <lineage>
        <taxon>Bacteria</taxon>
        <taxon>Bacillati</taxon>
        <taxon>Bacillota</taxon>
        <taxon>Bacilli</taxon>
        <taxon>Bacillales</taxon>
        <taxon>Bacillaceae</taxon>
        <taxon>Ornithinibacillus</taxon>
    </lineage>
</organism>
<dbReference type="InterPro" id="IPR036388">
    <property type="entry name" value="WH-like_DNA-bd_sf"/>
</dbReference>
<name>A0ABS5MC93_9BACI</name>
<gene>
    <name evidence="1" type="ORF">KGF86_06940</name>
</gene>
<evidence type="ECO:0000313" key="1">
    <source>
        <dbReference type="EMBL" id="MBS3679943.1"/>
    </source>
</evidence>
<dbReference type="RefSeq" id="WP_211741452.1">
    <property type="nucleotide sequence ID" value="NZ_JAGXBY010000002.1"/>
</dbReference>
<dbReference type="Gene3D" id="1.10.10.10">
    <property type="entry name" value="Winged helix-like DNA-binding domain superfamily/Winged helix DNA-binding domain"/>
    <property type="match status" value="1"/>
</dbReference>
<reference evidence="1 2" key="1">
    <citation type="submission" date="2021-05" db="EMBL/GenBank/DDBJ databases">
        <title>Ornithinibacillus massiliensis sp. nov.</title>
        <authorList>
            <person name="Iwaza R."/>
            <person name="Lagier J.-C."/>
            <person name="Raoult D."/>
        </authorList>
    </citation>
    <scope>NUCLEOTIDE SEQUENCE [LARGE SCALE GENOMIC DNA]</scope>
    <source>
        <strain evidence="1 2">Marseille-P3601</strain>
    </source>
</reference>
<keyword evidence="2" id="KW-1185">Reference proteome</keyword>
<dbReference type="EMBL" id="JAGXBY010000002">
    <property type="protein sequence ID" value="MBS3679943.1"/>
    <property type="molecule type" value="Genomic_DNA"/>
</dbReference>
<evidence type="ECO:0000313" key="2">
    <source>
        <dbReference type="Proteomes" id="UP000681870"/>
    </source>
</evidence>
<accession>A0ABS5MC93</accession>
<sequence length="304" mass="35636">MEFNQFALSSTKIKSNWFDGKKKSIFNKIGKEEGLNLYLQLFRFRQHQIIGDDKENYNHHVFRITIGEMVKFTKMNLKKKLTHNQILELMRKMENAGIIKLHTPYRWDQLIDDNGKVKSDKLIVLEAADVPNTHIKKNHKGLVEDKPNTEEDYYIPINFKTIDYMYNDLLLSSKEVSVYLLLLKLSGSGERKANININTIKEWLGYGNDTITNILINLNKNCMVATYTKRSKKGINYEHVPVRSYKYIESFKKVNHDAFRVFLNRYKNKTNNPFIEVEEGNDNPFHDVDDNAIGDEWDISPNGY</sequence>
<proteinExistence type="predicted"/>
<comment type="caution">
    <text evidence="1">The sequence shown here is derived from an EMBL/GenBank/DDBJ whole genome shotgun (WGS) entry which is preliminary data.</text>
</comment>
<protein>
    <submittedName>
        <fullName evidence="1">Uncharacterized protein</fullName>
    </submittedName>
</protein>
<dbReference type="Proteomes" id="UP000681870">
    <property type="component" value="Unassembled WGS sequence"/>
</dbReference>